<feature type="compositionally biased region" description="Low complexity" evidence="1">
    <location>
        <begin position="98"/>
        <end position="108"/>
    </location>
</feature>
<feature type="compositionally biased region" description="Polar residues" evidence="1">
    <location>
        <begin position="77"/>
        <end position="97"/>
    </location>
</feature>
<reference evidence="3 4" key="1">
    <citation type="submission" date="2020-01" db="EMBL/GenBank/DDBJ databases">
        <authorList>
            <consortium name="DOE Joint Genome Institute"/>
            <person name="Haridas S."/>
            <person name="Albert R."/>
            <person name="Binder M."/>
            <person name="Bloem J."/>
            <person name="Labutti K."/>
            <person name="Salamov A."/>
            <person name="Andreopoulos B."/>
            <person name="Baker S.E."/>
            <person name="Barry K."/>
            <person name="Bills G."/>
            <person name="Bluhm B.H."/>
            <person name="Cannon C."/>
            <person name="Castanera R."/>
            <person name="Culley D.E."/>
            <person name="Daum C."/>
            <person name="Ezra D."/>
            <person name="Gonzalez J.B."/>
            <person name="Henrissat B."/>
            <person name="Kuo A."/>
            <person name="Liang C."/>
            <person name="Lipzen A."/>
            <person name="Lutzoni F."/>
            <person name="Magnuson J."/>
            <person name="Mondo S."/>
            <person name="Nolan M."/>
            <person name="Ohm R."/>
            <person name="Pangilinan J."/>
            <person name="Park H.-J.H."/>
            <person name="Ramirez L."/>
            <person name="Alfaro M."/>
            <person name="Sun H."/>
            <person name="Tritt A."/>
            <person name="Yoshinaga Y."/>
            <person name="Zwiers L.-H.L."/>
            <person name="Turgeon B.G."/>
            <person name="Goodwin S.B."/>
            <person name="Spatafora J.W."/>
            <person name="Crous P.W."/>
            <person name="Grigoriev I.V."/>
        </authorList>
    </citation>
    <scope>NUCLEOTIDE SEQUENCE [LARGE SCALE GENOMIC DNA]</scope>
    <source>
        <strain evidence="3 4">CBS 611.86</strain>
    </source>
</reference>
<evidence type="ECO:0000313" key="3">
    <source>
        <dbReference type="EMBL" id="KAF2866020.1"/>
    </source>
</evidence>
<feature type="region of interest" description="Disordered" evidence="1">
    <location>
        <begin position="28"/>
        <end position="115"/>
    </location>
</feature>
<comment type="caution">
    <text evidence="3">The sequence shown here is derived from an EMBL/GenBank/DDBJ whole genome shotgun (WGS) entry which is preliminary data.</text>
</comment>
<feature type="domain" description="PD-(D/E)XK nuclease-like" evidence="2">
    <location>
        <begin position="186"/>
        <end position="332"/>
    </location>
</feature>
<evidence type="ECO:0000259" key="2">
    <source>
        <dbReference type="Pfam" id="PF20516"/>
    </source>
</evidence>
<organism evidence="3 4">
    <name type="scientific">Massariosphaeria phaeospora</name>
    <dbReference type="NCBI Taxonomy" id="100035"/>
    <lineage>
        <taxon>Eukaryota</taxon>
        <taxon>Fungi</taxon>
        <taxon>Dikarya</taxon>
        <taxon>Ascomycota</taxon>
        <taxon>Pezizomycotina</taxon>
        <taxon>Dothideomycetes</taxon>
        <taxon>Pleosporomycetidae</taxon>
        <taxon>Pleosporales</taxon>
        <taxon>Pleosporales incertae sedis</taxon>
        <taxon>Massariosphaeria</taxon>
    </lineage>
</organism>
<dbReference type="AlphaFoldDB" id="A0A7C8M0H3"/>
<keyword evidence="4" id="KW-1185">Reference proteome</keyword>
<gene>
    <name evidence="3" type="ORF">BDV95DRAFT_612259</name>
</gene>
<dbReference type="Pfam" id="PF20516">
    <property type="entry name" value="PDDEXK_12"/>
    <property type="match status" value="1"/>
</dbReference>
<dbReference type="EMBL" id="JAADJZ010000030">
    <property type="protein sequence ID" value="KAF2866020.1"/>
    <property type="molecule type" value="Genomic_DNA"/>
</dbReference>
<dbReference type="InterPro" id="IPR046797">
    <property type="entry name" value="PDDEXK_12"/>
</dbReference>
<sequence length="344" mass="38508">MAQHATHPPLFTPVLATTERINVWLRDSANPESDAEAAFSHPRPSKRRRHSDSCPCPMERSRPHSPSKRPRIDEPITPTQSASVVGSVTSLTEKTTLSVRSSASRSSSPQRQITQLRTAHPPISLHPLAAAGECVPAAVAPRIRALQTHLRHRLEREYIPACLRDALEQDPTYKASLLFDLIEDAAYYDDDEEEADAALVLDRVKAVFQGTHLCKEHTMDENAWCLHIVTPLLQLAITLYRRGRFRQESVQSQSIQPAYLSTTAPHRSKPTPVFRKTDFCLSYSHLHPLYASLYKTLRHASISHTTDTYTEAAALFTGIEVKSPSGNLQEAHYTRELCALKVLL</sequence>
<evidence type="ECO:0000256" key="1">
    <source>
        <dbReference type="SAM" id="MobiDB-lite"/>
    </source>
</evidence>
<dbReference type="Proteomes" id="UP000481861">
    <property type="component" value="Unassembled WGS sequence"/>
</dbReference>
<evidence type="ECO:0000313" key="4">
    <source>
        <dbReference type="Proteomes" id="UP000481861"/>
    </source>
</evidence>
<name>A0A7C8M0H3_9PLEO</name>
<protein>
    <recommendedName>
        <fullName evidence="2">PD-(D/E)XK nuclease-like domain-containing protein</fullName>
    </recommendedName>
</protein>
<dbReference type="OrthoDB" id="3789754at2759"/>
<proteinExistence type="predicted"/>
<accession>A0A7C8M0H3</accession>